<dbReference type="AlphaFoldDB" id="A0A3M0H962"/>
<keyword evidence="8" id="KW-1185">Reference proteome</keyword>
<dbReference type="EMBL" id="JAACBX020000002">
    <property type="protein sequence ID" value="MBM0244555.1"/>
    <property type="molecule type" value="Genomic_DNA"/>
</dbReference>
<dbReference type="GO" id="GO:0030313">
    <property type="term" value="C:cell envelope"/>
    <property type="evidence" value="ECO:0007669"/>
    <property type="project" value="UniProtKB-SubCell"/>
</dbReference>
<evidence type="ECO:0000313" key="6">
    <source>
        <dbReference type="EMBL" id="RMB60790.1"/>
    </source>
</evidence>
<dbReference type="InterPro" id="IPR025997">
    <property type="entry name" value="SBP_2_dom"/>
</dbReference>
<evidence type="ECO:0000313" key="5">
    <source>
        <dbReference type="EMBL" id="MBM0244555.1"/>
    </source>
</evidence>
<accession>A0A3M0H962</accession>
<evidence type="ECO:0000256" key="3">
    <source>
        <dbReference type="ARBA" id="ARBA00022729"/>
    </source>
</evidence>
<evidence type="ECO:0000256" key="2">
    <source>
        <dbReference type="ARBA" id="ARBA00007639"/>
    </source>
</evidence>
<dbReference type="Gene3D" id="3.40.50.2300">
    <property type="match status" value="2"/>
</dbReference>
<protein>
    <submittedName>
        <fullName evidence="6">D-ribose ABC transporter substrate-binding protein</fullName>
    </submittedName>
    <submittedName>
        <fullName evidence="5">Substrate-binding domain-containing protein</fullName>
    </submittedName>
</protein>
<dbReference type="Pfam" id="PF13407">
    <property type="entry name" value="Peripla_BP_4"/>
    <property type="match status" value="1"/>
</dbReference>
<dbReference type="OrthoDB" id="9813037at2"/>
<dbReference type="PROSITE" id="PS51257">
    <property type="entry name" value="PROKAR_LIPOPROTEIN"/>
    <property type="match status" value="1"/>
</dbReference>
<keyword evidence="3" id="KW-0732">Signal</keyword>
<dbReference type="Proteomes" id="UP001518680">
    <property type="component" value="Unassembled WGS sequence"/>
</dbReference>
<reference evidence="6 7" key="1">
    <citation type="submission" date="2018-10" db="EMBL/GenBank/DDBJ databases">
        <title>Corynebacterium macginleyi genome sequencing and assembly of the type strain and two clinical samples.</title>
        <authorList>
            <person name="Bernier A.-M."/>
            <person name="Bernard K."/>
        </authorList>
    </citation>
    <scope>NUCLEOTIDE SEQUENCE [LARGE SCALE GENOMIC DNA]</scope>
    <source>
        <strain evidence="6 7">NML 120205</strain>
    </source>
</reference>
<feature type="domain" description="Periplasmic binding protein" evidence="4">
    <location>
        <begin position="30"/>
        <end position="282"/>
    </location>
</feature>
<dbReference type="GO" id="GO:0030246">
    <property type="term" value="F:carbohydrate binding"/>
    <property type="evidence" value="ECO:0007669"/>
    <property type="project" value="UniProtKB-ARBA"/>
</dbReference>
<dbReference type="InterPro" id="IPR028082">
    <property type="entry name" value="Peripla_BP_I"/>
</dbReference>
<dbReference type="Proteomes" id="UP000270649">
    <property type="component" value="Unassembled WGS sequence"/>
</dbReference>
<evidence type="ECO:0000313" key="7">
    <source>
        <dbReference type="Proteomes" id="UP000270649"/>
    </source>
</evidence>
<dbReference type="PANTHER" id="PTHR46847">
    <property type="entry name" value="D-ALLOSE-BINDING PERIPLASMIC PROTEIN-RELATED"/>
    <property type="match status" value="1"/>
</dbReference>
<reference evidence="5 8" key="2">
    <citation type="submission" date="2021-01" db="EMBL/GenBank/DDBJ databases">
        <title>Complete genome sequences of Corynebacterium macginleyi strains isolated from infectious keratitis.</title>
        <authorList>
            <person name="Sagerfors S."/>
            <person name="Poehlein A."/>
            <person name="Soderquist B."/>
            <person name="Bruggemann H."/>
        </authorList>
    </citation>
    <scope>NUCLEOTIDE SEQUENCE [LARGE SCALE GENOMIC DNA]</scope>
    <source>
        <strain evidence="5 8">12T220</strain>
    </source>
</reference>
<comment type="subcellular location">
    <subcellularLocation>
        <location evidence="1">Cell envelope</location>
    </subcellularLocation>
</comment>
<comment type="similarity">
    <text evidence="2">Belongs to the bacterial solute-binding protein 2 family.</text>
</comment>
<sequence>MKKLIAPLIVPALALGLAACNRSEEDRNRITLSVSTQTNPFFVELLRGAQSKAKELDVPLDIQDASDDAAQQVNQLGNATSMGAKVVVINPTDSDAVAPAVRSIKNDSVPVIGVDRDVNGVELDSLVASDNVAGGAQAADKLAESIGEKGDILILQGTVGTSASRERGKGFEDRIAQYPDIKIAGKQSANFDRTEGLNVTTNLLQANPNITAIFAENDEMALGAVEALGSRAGKEVKIVAFDGTFDGLKAVKDGKLEATIAQQPAELGARAIEQAAALLHGESAKKNVPVEVITVTKDTVEDFQ</sequence>
<dbReference type="EMBL" id="REGC01000005">
    <property type="protein sequence ID" value="RMB60790.1"/>
    <property type="molecule type" value="Genomic_DNA"/>
</dbReference>
<dbReference type="PANTHER" id="PTHR46847:SF1">
    <property type="entry name" value="D-ALLOSE-BINDING PERIPLASMIC PROTEIN-RELATED"/>
    <property type="match status" value="1"/>
</dbReference>
<dbReference type="GeneID" id="92746839"/>
<dbReference type="SUPFAM" id="SSF53822">
    <property type="entry name" value="Periplasmic binding protein-like I"/>
    <property type="match status" value="1"/>
</dbReference>
<comment type="caution">
    <text evidence="6">The sequence shown here is derived from an EMBL/GenBank/DDBJ whole genome shotgun (WGS) entry which is preliminary data.</text>
</comment>
<evidence type="ECO:0000259" key="4">
    <source>
        <dbReference type="Pfam" id="PF13407"/>
    </source>
</evidence>
<name>A0A3M0H962_9CORY</name>
<dbReference type="RefSeq" id="WP_121911920.1">
    <property type="nucleotide sequence ID" value="NZ_CP068291.1"/>
</dbReference>
<organism evidence="6 7">
    <name type="scientific">Corynebacterium macginleyi</name>
    <dbReference type="NCBI Taxonomy" id="38290"/>
    <lineage>
        <taxon>Bacteria</taxon>
        <taxon>Bacillati</taxon>
        <taxon>Actinomycetota</taxon>
        <taxon>Actinomycetes</taxon>
        <taxon>Mycobacteriales</taxon>
        <taxon>Corynebacteriaceae</taxon>
        <taxon>Corynebacterium</taxon>
    </lineage>
</organism>
<evidence type="ECO:0000256" key="1">
    <source>
        <dbReference type="ARBA" id="ARBA00004196"/>
    </source>
</evidence>
<proteinExistence type="inferred from homology"/>
<evidence type="ECO:0000313" key="8">
    <source>
        <dbReference type="Proteomes" id="UP001518680"/>
    </source>
</evidence>
<gene>
    <name evidence="6" type="ORF">D9543_05615</name>
    <name evidence="5" type="ORF">GWO63_009980</name>
</gene>